<keyword evidence="13" id="KW-1185">Reference proteome</keyword>
<dbReference type="InterPro" id="IPR011009">
    <property type="entry name" value="Kinase-like_dom_sf"/>
</dbReference>
<gene>
    <name evidence="12" type="ORF">PVAP13_7KG038736</name>
</gene>
<evidence type="ECO:0000256" key="4">
    <source>
        <dbReference type="ARBA" id="ARBA00022741"/>
    </source>
</evidence>
<comment type="similarity">
    <text evidence="10">Belongs to the protein kinase superfamily.</text>
</comment>
<feature type="domain" description="Protein kinase" evidence="11">
    <location>
        <begin position="284"/>
        <end position="478"/>
    </location>
</feature>
<comment type="catalytic activity">
    <reaction evidence="7">
        <text>L-threonyl-[protein] + ATP = O-phospho-L-threonyl-[protein] + ADP + H(+)</text>
        <dbReference type="Rhea" id="RHEA:46608"/>
        <dbReference type="Rhea" id="RHEA-COMP:11060"/>
        <dbReference type="Rhea" id="RHEA-COMP:11605"/>
        <dbReference type="ChEBI" id="CHEBI:15378"/>
        <dbReference type="ChEBI" id="CHEBI:30013"/>
        <dbReference type="ChEBI" id="CHEBI:30616"/>
        <dbReference type="ChEBI" id="CHEBI:61977"/>
        <dbReference type="ChEBI" id="CHEBI:456216"/>
        <dbReference type="EC" id="2.7.11.1"/>
    </reaction>
</comment>
<evidence type="ECO:0000256" key="6">
    <source>
        <dbReference type="ARBA" id="ARBA00022840"/>
    </source>
</evidence>
<dbReference type="SMART" id="SM00220">
    <property type="entry name" value="S_TKc"/>
    <property type="match status" value="1"/>
</dbReference>
<evidence type="ECO:0000256" key="9">
    <source>
        <dbReference type="PROSITE-ProRule" id="PRU10141"/>
    </source>
</evidence>
<keyword evidence="6 9" id="KW-0067">ATP-binding</keyword>
<dbReference type="PANTHER" id="PTHR27006:SF586">
    <property type="entry name" value="CYSTEINE-RICH RECEPTOR-LIKE PROTEIN KINASE 10"/>
    <property type="match status" value="1"/>
</dbReference>
<evidence type="ECO:0000313" key="12">
    <source>
        <dbReference type="EMBL" id="KAG2570699.1"/>
    </source>
</evidence>
<dbReference type="PANTHER" id="PTHR27006">
    <property type="entry name" value="PROMASTIGOTE SURFACE ANTIGEN PROTEIN PSA"/>
    <property type="match status" value="1"/>
</dbReference>
<dbReference type="GO" id="GO:0005524">
    <property type="term" value="F:ATP binding"/>
    <property type="evidence" value="ECO:0007669"/>
    <property type="project" value="UniProtKB-UniRule"/>
</dbReference>
<evidence type="ECO:0000256" key="7">
    <source>
        <dbReference type="ARBA" id="ARBA00047899"/>
    </source>
</evidence>
<keyword evidence="5" id="KW-0418">Kinase</keyword>
<evidence type="ECO:0000256" key="1">
    <source>
        <dbReference type="ARBA" id="ARBA00012513"/>
    </source>
</evidence>
<evidence type="ECO:0000256" key="2">
    <source>
        <dbReference type="ARBA" id="ARBA00022527"/>
    </source>
</evidence>
<dbReference type="Pfam" id="PF00069">
    <property type="entry name" value="Pkinase"/>
    <property type="match status" value="1"/>
</dbReference>
<dbReference type="CDD" id="cd21037">
    <property type="entry name" value="MLKL_NTD"/>
    <property type="match status" value="1"/>
</dbReference>
<dbReference type="InterPro" id="IPR000719">
    <property type="entry name" value="Prot_kinase_dom"/>
</dbReference>
<dbReference type="GO" id="GO:0004674">
    <property type="term" value="F:protein serine/threonine kinase activity"/>
    <property type="evidence" value="ECO:0007669"/>
    <property type="project" value="UniProtKB-KW"/>
</dbReference>
<dbReference type="SUPFAM" id="SSF56112">
    <property type="entry name" value="Protein kinase-like (PK-like)"/>
    <property type="match status" value="1"/>
</dbReference>
<keyword evidence="2 10" id="KW-0723">Serine/threonine-protein kinase</keyword>
<dbReference type="InterPro" id="IPR036537">
    <property type="entry name" value="Adaptor_Cbl_N_dom_sf"/>
</dbReference>
<dbReference type="Gene3D" id="1.10.510.10">
    <property type="entry name" value="Transferase(Phosphotransferase) domain 1"/>
    <property type="match status" value="1"/>
</dbReference>
<dbReference type="EMBL" id="CM029049">
    <property type="protein sequence ID" value="KAG2570699.1"/>
    <property type="molecule type" value="Genomic_DNA"/>
</dbReference>
<keyword evidence="3" id="KW-0808">Transferase</keyword>
<dbReference type="InterPro" id="IPR059179">
    <property type="entry name" value="MLKL-like_MCAfunc"/>
</dbReference>
<reference evidence="12" key="1">
    <citation type="submission" date="2020-05" db="EMBL/GenBank/DDBJ databases">
        <title>WGS assembly of Panicum virgatum.</title>
        <authorList>
            <person name="Lovell J.T."/>
            <person name="Jenkins J."/>
            <person name="Shu S."/>
            <person name="Juenger T.E."/>
            <person name="Schmutz J."/>
        </authorList>
    </citation>
    <scope>NUCLEOTIDE SEQUENCE</scope>
    <source>
        <strain evidence="12">AP13</strain>
    </source>
</reference>
<organism evidence="12 13">
    <name type="scientific">Panicum virgatum</name>
    <name type="common">Blackwell switchgrass</name>
    <dbReference type="NCBI Taxonomy" id="38727"/>
    <lineage>
        <taxon>Eukaryota</taxon>
        <taxon>Viridiplantae</taxon>
        <taxon>Streptophyta</taxon>
        <taxon>Embryophyta</taxon>
        <taxon>Tracheophyta</taxon>
        <taxon>Spermatophyta</taxon>
        <taxon>Magnoliopsida</taxon>
        <taxon>Liliopsida</taxon>
        <taxon>Poales</taxon>
        <taxon>Poaceae</taxon>
        <taxon>PACMAD clade</taxon>
        <taxon>Panicoideae</taxon>
        <taxon>Panicodae</taxon>
        <taxon>Paniceae</taxon>
        <taxon>Panicinae</taxon>
        <taxon>Panicum</taxon>
        <taxon>Panicum sect. Hiantes</taxon>
    </lineage>
</organism>
<comment type="caution">
    <text evidence="12">The sequence shown here is derived from an EMBL/GenBank/DDBJ whole genome shotgun (WGS) entry which is preliminary data.</text>
</comment>
<protein>
    <recommendedName>
        <fullName evidence="1">non-specific serine/threonine protein kinase</fullName>
        <ecNumber evidence="1">2.7.11.1</ecNumber>
    </recommendedName>
</protein>
<evidence type="ECO:0000256" key="3">
    <source>
        <dbReference type="ARBA" id="ARBA00022679"/>
    </source>
</evidence>
<comment type="catalytic activity">
    <reaction evidence="8">
        <text>L-seryl-[protein] + ATP = O-phospho-L-seryl-[protein] + ADP + H(+)</text>
        <dbReference type="Rhea" id="RHEA:17989"/>
        <dbReference type="Rhea" id="RHEA-COMP:9863"/>
        <dbReference type="Rhea" id="RHEA-COMP:11604"/>
        <dbReference type="ChEBI" id="CHEBI:15378"/>
        <dbReference type="ChEBI" id="CHEBI:29999"/>
        <dbReference type="ChEBI" id="CHEBI:30616"/>
        <dbReference type="ChEBI" id="CHEBI:83421"/>
        <dbReference type="ChEBI" id="CHEBI:456216"/>
        <dbReference type="EC" id="2.7.11.1"/>
    </reaction>
</comment>
<keyword evidence="4 9" id="KW-0547">Nucleotide-binding</keyword>
<dbReference type="GO" id="GO:0007166">
    <property type="term" value="P:cell surface receptor signaling pathway"/>
    <property type="evidence" value="ECO:0007669"/>
    <property type="project" value="InterPro"/>
</dbReference>
<evidence type="ECO:0000256" key="8">
    <source>
        <dbReference type="ARBA" id="ARBA00048679"/>
    </source>
</evidence>
<dbReference type="FunFam" id="1.10.510.10:FF:001023">
    <property type="entry name" value="Os07g0541700 protein"/>
    <property type="match status" value="1"/>
</dbReference>
<evidence type="ECO:0000256" key="5">
    <source>
        <dbReference type="ARBA" id="ARBA00022777"/>
    </source>
</evidence>
<accession>A0A8T0QCZ2</accession>
<dbReference type="Pfam" id="PF19584">
    <property type="entry name" value="MCAfunc"/>
    <property type="match status" value="1"/>
</dbReference>
<dbReference type="PROSITE" id="PS50011">
    <property type="entry name" value="PROTEIN_KINASE_DOM"/>
    <property type="match status" value="1"/>
</dbReference>
<dbReference type="InterPro" id="IPR017441">
    <property type="entry name" value="Protein_kinase_ATP_BS"/>
</dbReference>
<evidence type="ECO:0000256" key="10">
    <source>
        <dbReference type="RuleBase" id="RU000304"/>
    </source>
</evidence>
<evidence type="ECO:0000259" key="11">
    <source>
        <dbReference type="PROSITE" id="PS50011"/>
    </source>
</evidence>
<dbReference type="InterPro" id="IPR008271">
    <property type="entry name" value="Ser/Thr_kinase_AS"/>
</dbReference>
<dbReference type="EC" id="2.7.11.1" evidence="1"/>
<dbReference type="Gene3D" id="1.20.930.20">
    <property type="entry name" value="Adaptor protein Cbl, N-terminal domain"/>
    <property type="match status" value="1"/>
</dbReference>
<dbReference type="InterPro" id="IPR045766">
    <property type="entry name" value="MCAfunc"/>
</dbReference>
<sequence>MALWNGLGQAATVAQLAGVDAGGLISMIIQAVQTVHRNREECRQLVHHVMMISDLLQMLQQSEMMQRSEIRRPLEGLEDTLRQAYMLVTSCQQSNAMAQKFRDIRDRIDSYLRIYPLISHIDTRYFLTGLYSRAAHPPGTQQPGINMLYDFRLRKWVLEQFAIHANPNSRTQGSAPDDKAIESEVQAVTETFAVGEQQQSGCRNAEVLRNKKHPFRWLVQWAQRQPVQLVQREPSAQESTFELIDHEPKGSMLRISLNYVHHNFCFSMSLYTVFNFSELVASTDNFLYMLGRGGYGSVYKGVLPNGADVVIKFGNRYSGDKLHEFLNEVQIVPKLQHANIIKFLGFCSEGDNKILVYEYMPRGSLQDIIDELKAGVNLAWPLCFRIIEGITQGLVYLHQHSRLHVVHADIKPSNILLDCDMTPRIADFGTAEVLSSEEDEKETSTVKGSIGYIDPEFYRRITISTKSDVYGFGVTYLI</sequence>
<name>A0A8T0QCZ2_PANVG</name>
<feature type="binding site" evidence="9">
    <location>
        <position position="312"/>
    </location>
    <ligand>
        <name>ATP</name>
        <dbReference type="ChEBI" id="CHEBI:30616"/>
    </ligand>
</feature>
<dbReference type="Proteomes" id="UP000823388">
    <property type="component" value="Chromosome 7K"/>
</dbReference>
<dbReference type="PROSITE" id="PS00107">
    <property type="entry name" value="PROTEIN_KINASE_ATP"/>
    <property type="match status" value="1"/>
</dbReference>
<dbReference type="Gene3D" id="3.30.200.20">
    <property type="entry name" value="Phosphorylase Kinase, domain 1"/>
    <property type="match status" value="1"/>
</dbReference>
<evidence type="ECO:0000313" key="13">
    <source>
        <dbReference type="Proteomes" id="UP000823388"/>
    </source>
</evidence>
<proteinExistence type="inferred from homology"/>
<dbReference type="AlphaFoldDB" id="A0A8T0QCZ2"/>
<dbReference type="PROSITE" id="PS00108">
    <property type="entry name" value="PROTEIN_KINASE_ST"/>
    <property type="match status" value="1"/>
</dbReference>